<dbReference type="SUPFAM" id="SSF50447">
    <property type="entry name" value="Translation proteins"/>
    <property type="match status" value="1"/>
</dbReference>
<evidence type="ECO:0000256" key="5">
    <source>
        <dbReference type="ARBA" id="ARBA00022801"/>
    </source>
</evidence>
<dbReference type="GO" id="GO:1990533">
    <property type="term" value="C:Dom34-Hbs1 complex"/>
    <property type="evidence" value="ECO:0007669"/>
    <property type="project" value="UniProtKB-ARBA"/>
</dbReference>
<dbReference type="InterPro" id="IPR000795">
    <property type="entry name" value="T_Tr_GTP-bd_dom"/>
</dbReference>
<name>A0A367JFP0_RHIAZ</name>
<comment type="subunit">
    <text evidence="9">Component of the Dom34-Hbs1 complex, also named Pelota-HBS1L complex, composed of dom34 and hbs1.</text>
</comment>
<comment type="caution">
    <text evidence="13">The sequence shown here is derived from an EMBL/GenBank/DDBJ whole genome shotgun (WGS) entry which is preliminary data.</text>
</comment>
<feature type="compositionally biased region" description="Polar residues" evidence="11">
    <location>
        <begin position="215"/>
        <end position="226"/>
    </location>
</feature>
<dbReference type="InterPro" id="IPR050100">
    <property type="entry name" value="TRAFAC_GTPase_members"/>
</dbReference>
<evidence type="ECO:0000313" key="13">
    <source>
        <dbReference type="EMBL" id="RCH88695.1"/>
    </source>
</evidence>
<dbReference type="FunFam" id="2.40.30.10:FF:000070">
    <property type="entry name" value="Translation elongation factor EF-1 subunit"/>
    <property type="match status" value="1"/>
</dbReference>
<dbReference type="GO" id="GO:0005829">
    <property type="term" value="C:cytosol"/>
    <property type="evidence" value="ECO:0007669"/>
    <property type="project" value="GOC"/>
</dbReference>
<evidence type="ECO:0000313" key="14">
    <source>
        <dbReference type="Proteomes" id="UP000252139"/>
    </source>
</evidence>
<keyword evidence="5" id="KW-0378">Hydrolase</keyword>
<sequence length="748" mass="81469">MSNEKKSLPSLSALSRQNTNSSGGSLAQLKQKMQTQATSKPLSPLQSLAQKSASNATNISPSLASLAQRSTPKTNGLTHLATRNSPASITKPASTTGAGLLKLSSLVKQPNKTVSEPPKEQIKQEDSESNSDKSSEHTEEEQEEEEEEEDNPLCAKPSAAAQFLFEPQPRIVPAKEVNFLTASLQAMFYDDLKKSSSIPIFAFDKPSPDDIVLAAQSQRGAGSTKRNTQKKPAPAAKIPKKQSIPKSTPAASSKVSVPAKTEDVEFLSDDEELTKDISAMGLDEKKKEAPKVEPAAKIPNSKRINIAEEYEKRSKEKSKLNLIVIGHVDSGKSTLMGHFLYDLGQVNEKTMRKFERESQKIGKGSFAFAWVLDETDEERDRGITMDIATNYFETNNRQITLLDAPGHRDFIPNMISGTAQADAAILVAPAIGFESGFEAGGQTKEHAVLARSLGVQQLIVAVNKLDLVDWSQERFEEIRFKLNAYLLQIGFKKNNISYVPVSGLTGENLVKKSQLPELTSWYHGPTLMEEIDRFEPPTRLLDKPLRMRVTDFFKGGIGSSGGVSVAGQIEAGSVQIGEQVMVVPGNETGYIKSLQVDDETTTWAVAGDSVMMTLTHLDILNLSNGCVLCTPSNPVPITSSFEAQIVVFDVRVPLTLGYQVVLHLGSLNEPAFLTKLVEVLDKSTGEVVKRNPRCLTKGMTAKVQIKLSQRTIPLETFKDNKQLGRIMLRKGGETVAAGVVTEILSFGS</sequence>
<feature type="region of interest" description="Disordered" evidence="11">
    <location>
        <begin position="215"/>
        <end position="261"/>
    </location>
</feature>
<keyword evidence="14" id="KW-1185">Reference proteome</keyword>
<evidence type="ECO:0000256" key="7">
    <source>
        <dbReference type="ARBA" id="ARBA00023134"/>
    </source>
</evidence>
<dbReference type="Pfam" id="PF22594">
    <property type="entry name" value="GTP-eEF1A_C"/>
    <property type="match status" value="1"/>
</dbReference>
<dbReference type="Pfam" id="PF00009">
    <property type="entry name" value="GTP_EFTU"/>
    <property type="match status" value="1"/>
</dbReference>
<dbReference type="PANTHER" id="PTHR23115">
    <property type="entry name" value="TRANSLATION FACTOR"/>
    <property type="match status" value="1"/>
</dbReference>
<comment type="similarity">
    <text evidence="2">Belongs to the TRAFAC class translation factor GTPase superfamily. Classic translation factor GTPase family. EF-Tu/EF-1A subfamily.</text>
</comment>
<dbReference type="OrthoDB" id="342024at2759"/>
<keyword evidence="7" id="KW-0342">GTP-binding</keyword>
<dbReference type="GO" id="GO:0002184">
    <property type="term" value="P:cytoplasmic translational termination"/>
    <property type="evidence" value="ECO:0007669"/>
    <property type="project" value="UniProtKB-ARBA"/>
</dbReference>
<dbReference type="FunFam" id="3.40.50.300:FF:000204">
    <property type="entry name" value="Translation elongation factor Tu"/>
    <property type="match status" value="1"/>
</dbReference>
<feature type="compositionally biased region" description="Polar residues" evidence="11">
    <location>
        <begin position="31"/>
        <end position="97"/>
    </location>
</feature>
<feature type="compositionally biased region" description="Polar residues" evidence="11">
    <location>
        <begin position="8"/>
        <end position="25"/>
    </location>
</feature>
<feature type="region of interest" description="Disordered" evidence="11">
    <location>
        <begin position="1"/>
        <end position="160"/>
    </location>
</feature>
<proteinExistence type="inferred from homology"/>
<dbReference type="CDD" id="cd04093">
    <property type="entry name" value="HBS1_C_III"/>
    <property type="match status" value="1"/>
</dbReference>
<dbReference type="Gene3D" id="2.40.30.10">
    <property type="entry name" value="Translation factors"/>
    <property type="match status" value="2"/>
</dbReference>
<evidence type="ECO:0000256" key="10">
    <source>
        <dbReference type="ARBA" id="ARBA00074866"/>
    </source>
</evidence>
<dbReference type="FunFam" id="2.40.30.10:FF:000020">
    <property type="entry name" value="Translation elongation factor EF-1"/>
    <property type="match status" value="1"/>
</dbReference>
<evidence type="ECO:0000256" key="6">
    <source>
        <dbReference type="ARBA" id="ARBA00022917"/>
    </source>
</evidence>
<dbReference type="GO" id="GO:0005525">
    <property type="term" value="F:GTP binding"/>
    <property type="evidence" value="ECO:0007669"/>
    <property type="project" value="UniProtKB-KW"/>
</dbReference>
<gene>
    <name evidence="13" type="primary">HBS1L_1</name>
    <name evidence="13" type="ORF">CU097_002923</name>
</gene>
<dbReference type="EMBL" id="PJQL01001422">
    <property type="protein sequence ID" value="RCH88695.1"/>
    <property type="molecule type" value="Genomic_DNA"/>
</dbReference>
<protein>
    <recommendedName>
        <fullName evidence="10">Elongation factor 1 alpha-like protein</fullName>
    </recommendedName>
</protein>
<evidence type="ECO:0000256" key="3">
    <source>
        <dbReference type="ARBA" id="ARBA00022490"/>
    </source>
</evidence>
<evidence type="ECO:0000256" key="4">
    <source>
        <dbReference type="ARBA" id="ARBA00022741"/>
    </source>
</evidence>
<organism evidence="13 14">
    <name type="scientific">Rhizopus azygosporus</name>
    <name type="common">Rhizopus microsporus var. azygosporus</name>
    <dbReference type="NCBI Taxonomy" id="86630"/>
    <lineage>
        <taxon>Eukaryota</taxon>
        <taxon>Fungi</taxon>
        <taxon>Fungi incertae sedis</taxon>
        <taxon>Mucoromycota</taxon>
        <taxon>Mucoromycotina</taxon>
        <taxon>Mucoromycetes</taxon>
        <taxon>Mucorales</taxon>
        <taxon>Mucorineae</taxon>
        <taxon>Rhizopodaceae</taxon>
        <taxon>Rhizopus</taxon>
    </lineage>
</organism>
<accession>A0A367JFP0</accession>
<evidence type="ECO:0000256" key="1">
    <source>
        <dbReference type="ARBA" id="ARBA00004496"/>
    </source>
</evidence>
<dbReference type="InterPro" id="IPR054696">
    <property type="entry name" value="GTP-eEF1A_C"/>
</dbReference>
<keyword evidence="6" id="KW-0648">Protein biosynthesis</keyword>
<dbReference type="AlphaFoldDB" id="A0A367JFP0"/>
<dbReference type="CDD" id="cd16267">
    <property type="entry name" value="HBS1-like_II"/>
    <property type="match status" value="1"/>
</dbReference>
<dbReference type="PROSITE" id="PS51722">
    <property type="entry name" value="G_TR_2"/>
    <property type="match status" value="1"/>
</dbReference>
<feature type="domain" description="Tr-type G" evidence="12">
    <location>
        <begin position="317"/>
        <end position="541"/>
    </location>
</feature>
<evidence type="ECO:0000259" key="12">
    <source>
        <dbReference type="PROSITE" id="PS51722"/>
    </source>
</evidence>
<evidence type="ECO:0000256" key="11">
    <source>
        <dbReference type="SAM" id="MobiDB-lite"/>
    </source>
</evidence>
<dbReference type="CDD" id="cd01883">
    <property type="entry name" value="EF1_alpha"/>
    <property type="match status" value="1"/>
</dbReference>
<feature type="compositionally biased region" description="Low complexity" evidence="11">
    <location>
        <begin position="230"/>
        <end position="249"/>
    </location>
</feature>
<dbReference type="InterPro" id="IPR009001">
    <property type="entry name" value="Transl_elong_EF1A/Init_IF2_C"/>
</dbReference>
<keyword evidence="3" id="KW-0963">Cytoplasm</keyword>
<comment type="subcellular location">
    <subcellularLocation>
        <location evidence="1">Cytoplasm</location>
    </subcellularLocation>
</comment>
<dbReference type="Gene3D" id="3.40.50.300">
    <property type="entry name" value="P-loop containing nucleotide triphosphate hydrolases"/>
    <property type="match status" value="1"/>
</dbReference>
<dbReference type="InterPro" id="IPR027417">
    <property type="entry name" value="P-loop_NTPase"/>
</dbReference>
<keyword evidence="4" id="KW-0547">Nucleotide-binding</keyword>
<evidence type="ECO:0000256" key="9">
    <source>
        <dbReference type="ARBA" id="ARBA00063537"/>
    </source>
</evidence>
<comment type="catalytic activity">
    <reaction evidence="8">
        <text>GTP + H2O = GDP + phosphate + H(+)</text>
        <dbReference type="Rhea" id="RHEA:19669"/>
        <dbReference type="ChEBI" id="CHEBI:15377"/>
        <dbReference type="ChEBI" id="CHEBI:15378"/>
        <dbReference type="ChEBI" id="CHEBI:37565"/>
        <dbReference type="ChEBI" id="CHEBI:43474"/>
        <dbReference type="ChEBI" id="CHEBI:58189"/>
    </reaction>
    <physiologicalReaction direction="left-to-right" evidence="8">
        <dbReference type="Rhea" id="RHEA:19670"/>
    </physiologicalReaction>
</comment>
<evidence type="ECO:0000256" key="2">
    <source>
        <dbReference type="ARBA" id="ARBA00007249"/>
    </source>
</evidence>
<dbReference type="Proteomes" id="UP000252139">
    <property type="component" value="Unassembled WGS sequence"/>
</dbReference>
<feature type="compositionally biased region" description="Basic and acidic residues" evidence="11">
    <location>
        <begin position="117"/>
        <end position="137"/>
    </location>
</feature>
<dbReference type="InterPro" id="IPR009000">
    <property type="entry name" value="Transl_B-barrel_sf"/>
</dbReference>
<dbReference type="PRINTS" id="PR00315">
    <property type="entry name" value="ELONGATNFCT"/>
</dbReference>
<reference evidence="13 14" key="1">
    <citation type="journal article" date="2018" name="G3 (Bethesda)">
        <title>Phylogenetic and Phylogenomic Definition of Rhizopus Species.</title>
        <authorList>
            <person name="Gryganskyi A.P."/>
            <person name="Golan J."/>
            <person name="Dolatabadi S."/>
            <person name="Mondo S."/>
            <person name="Robb S."/>
            <person name="Idnurm A."/>
            <person name="Muszewska A."/>
            <person name="Steczkiewicz K."/>
            <person name="Masonjones S."/>
            <person name="Liao H.L."/>
            <person name="Gajdeczka M.T."/>
            <person name="Anike F."/>
            <person name="Vuek A."/>
            <person name="Anishchenko I.M."/>
            <person name="Voigt K."/>
            <person name="de Hoog G.S."/>
            <person name="Smith M.E."/>
            <person name="Heitman J."/>
            <person name="Vilgalys R."/>
            <person name="Stajich J.E."/>
        </authorList>
    </citation>
    <scope>NUCLEOTIDE SEQUENCE [LARGE SCALE GENOMIC DNA]</scope>
    <source>
        <strain evidence="13 14">CBS 357.93</strain>
    </source>
</reference>
<dbReference type="SUPFAM" id="SSF50465">
    <property type="entry name" value="EF-Tu/eEF-1alpha/eIF2-gamma C-terminal domain"/>
    <property type="match status" value="1"/>
</dbReference>
<dbReference type="GO" id="GO:0003924">
    <property type="term" value="F:GTPase activity"/>
    <property type="evidence" value="ECO:0007669"/>
    <property type="project" value="InterPro"/>
</dbReference>
<dbReference type="SUPFAM" id="SSF52540">
    <property type="entry name" value="P-loop containing nucleoside triphosphate hydrolases"/>
    <property type="match status" value="1"/>
</dbReference>
<dbReference type="STRING" id="86630.A0A367JFP0"/>
<feature type="compositionally biased region" description="Acidic residues" evidence="11">
    <location>
        <begin position="138"/>
        <end position="151"/>
    </location>
</feature>
<evidence type="ECO:0000256" key="8">
    <source>
        <dbReference type="ARBA" id="ARBA00049117"/>
    </source>
</evidence>